<name>A0A502E2C9_9FLAO</name>
<sequence>MKLISDIINDLVDNDKSLNSALLKTKVLASRIKNKDLSEWVSKESNGYNSEKELPSYRKNISCHIKGDYIVGNMKYSNQAVPIVGMEETFKSSLSQTNFTISILALESLTSDSKSSTLMYPFPAEIIGMIEENWIQMGNPYLRLINARKIIPTTAVKEILVQVRNKLLDFMLEIDSEYGNLTEIKDLSEKSKEISKIMNQTIINNTGDGNILSTGTNAKINAKINISKGGLDELKNHLNEIGISEIDANELIEIIDEDKPNYENGTFGDKTNKWIQKMLGKTLDGTWQVGIGTAGTLLAEGIKAYLGM</sequence>
<comment type="caution">
    <text evidence="2">The sequence shown here is derived from an EMBL/GenBank/DDBJ whole genome shotgun (WGS) entry which is preliminary data.</text>
</comment>
<dbReference type="AlphaFoldDB" id="A0A502E2C9"/>
<evidence type="ECO:0000313" key="2">
    <source>
        <dbReference type="EMBL" id="TPG31109.1"/>
    </source>
</evidence>
<organism evidence="2 3">
    <name type="scientific">Flavobacterium pectinovorum</name>
    <dbReference type="NCBI Taxonomy" id="29533"/>
    <lineage>
        <taxon>Bacteria</taxon>
        <taxon>Pseudomonadati</taxon>
        <taxon>Bacteroidota</taxon>
        <taxon>Flavobacteriia</taxon>
        <taxon>Flavobacteriales</taxon>
        <taxon>Flavobacteriaceae</taxon>
        <taxon>Flavobacterium</taxon>
    </lineage>
</organism>
<protein>
    <recommendedName>
        <fullName evidence="1">AbiTii domain-containing protein</fullName>
    </recommendedName>
</protein>
<dbReference type="EMBL" id="RCZH01000031">
    <property type="protein sequence ID" value="TPG31109.1"/>
    <property type="molecule type" value="Genomic_DNA"/>
</dbReference>
<evidence type="ECO:0000313" key="3">
    <source>
        <dbReference type="Proteomes" id="UP000319700"/>
    </source>
</evidence>
<accession>A0A502E2C9</accession>
<reference evidence="2 3" key="1">
    <citation type="journal article" date="2019" name="Environ. Microbiol.">
        <title>Species interactions and distinct microbial communities in high Arctic permafrost affected cryosols are associated with the CH4 and CO2 gas fluxes.</title>
        <authorList>
            <person name="Altshuler I."/>
            <person name="Hamel J."/>
            <person name="Turney S."/>
            <person name="Magnuson E."/>
            <person name="Levesque R."/>
            <person name="Greer C."/>
            <person name="Whyte L.G."/>
        </authorList>
    </citation>
    <scope>NUCLEOTIDE SEQUENCE [LARGE SCALE GENOMIC DNA]</scope>
    <source>
        <strain evidence="2 3">42</strain>
    </source>
</reference>
<proteinExistence type="predicted"/>
<dbReference type="Pfam" id="PF18864">
    <property type="entry name" value="AbiTii"/>
    <property type="match status" value="1"/>
</dbReference>
<dbReference type="InterPro" id="IPR041304">
    <property type="entry name" value="AbiTii"/>
</dbReference>
<feature type="domain" description="AbiTii" evidence="1">
    <location>
        <begin position="2"/>
        <end position="199"/>
    </location>
</feature>
<keyword evidence="3" id="KW-1185">Reference proteome</keyword>
<dbReference type="RefSeq" id="WP_140512038.1">
    <property type="nucleotide sequence ID" value="NZ_RCZH01000031.1"/>
</dbReference>
<dbReference type="Proteomes" id="UP000319700">
    <property type="component" value="Unassembled WGS sequence"/>
</dbReference>
<gene>
    <name evidence="2" type="ORF">EAH81_27215</name>
</gene>
<evidence type="ECO:0000259" key="1">
    <source>
        <dbReference type="Pfam" id="PF18864"/>
    </source>
</evidence>
<dbReference type="OrthoDB" id="766804at2"/>